<organism evidence="2 3">
    <name type="scientific">Eumeta variegata</name>
    <name type="common">Bagworm moth</name>
    <name type="synonym">Eumeta japonica</name>
    <dbReference type="NCBI Taxonomy" id="151549"/>
    <lineage>
        <taxon>Eukaryota</taxon>
        <taxon>Metazoa</taxon>
        <taxon>Ecdysozoa</taxon>
        <taxon>Arthropoda</taxon>
        <taxon>Hexapoda</taxon>
        <taxon>Insecta</taxon>
        <taxon>Pterygota</taxon>
        <taxon>Neoptera</taxon>
        <taxon>Endopterygota</taxon>
        <taxon>Lepidoptera</taxon>
        <taxon>Glossata</taxon>
        <taxon>Ditrysia</taxon>
        <taxon>Tineoidea</taxon>
        <taxon>Psychidae</taxon>
        <taxon>Oiketicinae</taxon>
        <taxon>Eumeta</taxon>
    </lineage>
</organism>
<proteinExistence type="predicted"/>
<feature type="region of interest" description="Disordered" evidence="1">
    <location>
        <begin position="1"/>
        <end position="24"/>
    </location>
</feature>
<evidence type="ECO:0000256" key="1">
    <source>
        <dbReference type="SAM" id="MobiDB-lite"/>
    </source>
</evidence>
<gene>
    <name evidence="2" type="ORF">EVAR_37343_1</name>
</gene>
<reference evidence="2 3" key="1">
    <citation type="journal article" date="2019" name="Commun. Biol.">
        <title>The bagworm genome reveals a unique fibroin gene that provides high tensile strength.</title>
        <authorList>
            <person name="Kono N."/>
            <person name="Nakamura H."/>
            <person name="Ohtoshi R."/>
            <person name="Tomita M."/>
            <person name="Numata K."/>
            <person name="Arakawa K."/>
        </authorList>
    </citation>
    <scope>NUCLEOTIDE SEQUENCE [LARGE SCALE GENOMIC DNA]</scope>
</reference>
<evidence type="ECO:0000313" key="3">
    <source>
        <dbReference type="Proteomes" id="UP000299102"/>
    </source>
</evidence>
<keyword evidence="3" id="KW-1185">Reference proteome</keyword>
<evidence type="ECO:0000313" key="2">
    <source>
        <dbReference type="EMBL" id="GBP56268.1"/>
    </source>
</evidence>
<dbReference type="Proteomes" id="UP000299102">
    <property type="component" value="Unassembled WGS sequence"/>
</dbReference>
<feature type="compositionally biased region" description="Basic residues" evidence="1">
    <location>
        <begin position="10"/>
        <end position="19"/>
    </location>
</feature>
<protein>
    <submittedName>
        <fullName evidence="2">Uncharacterized protein</fullName>
    </submittedName>
</protein>
<dbReference type="AlphaFoldDB" id="A0A4C1WXS7"/>
<accession>A0A4C1WXS7</accession>
<sequence length="113" mass="13116">MHESHDSKKLLKHQQKKKHDLNEQTSLKRVILGRTSSRVPLREKRKVERAVANTRRMLIGYVFIDLQQEPSPSALGRAAGELQVKPQINRPAAERRRVLETVMKSSVPFRNRK</sequence>
<name>A0A4C1WXS7_EUMVA</name>
<comment type="caution">
    <text evidence="2">The sequence shown here is derived from an EMBL/GenBank/DDBJ whole genome shotgun (WGS) entry which is preliminary data.</text>
</comment>
<dbReference type="EMBL" id="BGZK01000688">
    <property type="protein sequence ID" value="GBP56268.1"/>
    <property type="molecule type" value="Genomic_DNA"/>
</dbReference>